<accession>A0A7X0HS61</accession>
<evidence type="ECO:0008006" key="3">
    <source>
        <dbReference type="Google" id="ProtNLM"/>
    </source>
</evidence>
<reference evidence="1 2" key="1">
    <citation type="submission" date="2020-08" db="EMBL/GenBank/DDBJ databases">
        <title>Genomic Encyclopedia of Type Strains, Phase IV (KMG-IV): sequencing the most valuable type-strain genomes for metagenomic binning, comparative biology and taxonomic classification.</title>
        <authorList>
            <person name="Goeker M."/>
        </authorList>
    </citation>
    <scope>NUCLEOTIDE SEQUENCE [LARGE SCALE GENOMIC DNA]</scope>
    <source>
        <strain evidence="1 2">DSM 5391</strain>
    </source>
</reference>
<gene>
    <name evidence="1" type="ORF">HNR53_002426</name>
</gene>
<comment type="caution">
    <text evidence="1">The sequence shown here is derived from an EMBL/GenBank/DDBJ whole genome shotgun (WGS) entry which is preliminary data.</text>
</comment>
<keyword evidence="2" id="KW-1185">Reference proteome</keyword>
<name>A0A7X0HS61_9BACI</name>
<sequence>MEQKKTYYIEIGSGEITQSATDSTWNYKIEATDEEIRKLREQFDFIDQNEPADFLRAHIPFKEYHFDKENDVYDEALKKIYGMVYKLGDHEARKTINEMGILQQGSETFDC</sequence>
<dbReference type="EMBL" id="JACHGK010000007">
    <property type="protein sequence ID" value="MBB6445801.1"/>
    <property type="molecule type" value="Genomic_DNA"/>
</dbReference>
<evidence type="ECO:0000313" key="2">
    <source>
        <dbReference type="Proteomes" id="UP000531594"/>
    </source>
</evidence>
<dbReference type="AlphaFoldDB" id="A0A7X0HS61"/>
<protein>
    <recommendedName>
        <fullName evidence="3">Hydrolase</fullName>
    </recommendedName>
</protein>
<organism evidence="1 2">
    <name type="scientific">Bacillus benzoevorans</name>
    <dbReference type="NCBI Taxonomy" id="1456"/>
    <lineage>
        <taxon>Bacteria</taxon>
        <taxon>Bacillati</taxon>
        <taxon>Bacillota</taxon>
        <taxon>Bacilli</taxon>
        <taxon>Bacillales</taxon>
        <taxon>Bacillaceae</taxon>
        <taxon>Bacillus</taxon>
    </lineage>
</organism>
<dbReference type="Proteomes" id="UP000531594">
    <property type="component" value="Unassembled WGS sequence"/>
</dbReference>
<dbReference type="RefSeq" id="WP_184526157.1">
    <property type="nucleotide sequence ID" value="NZ_JACHGK010000007.1"/>
</dbReference>
<proteinExistence type="predicted"/>
<evidence type="ECO:0000313" key="1">
    <source>
        <dbReference type="EMBL" id="MBB6445801.1"/>
    </source>
</evidence>